<sequence length="451" mass="50678">MASFVIDSDMFKDQYGTPEMRAVFSDEQLMQNWLNAWVALAEAETELGIVPKEAAEHIRECAKWENMNMDEVRKGFFTTSHPLMPQIRGFEKVCGKKAGGYIHWGATTQDIMDTAVVLQIKDAHRILTSQVKELLGLCLKRAKENQNLVMAGRTHGQHAVPITLGYKIAIWADEFGRHLERLEEGKSRYLVGQLAGAAGTLASLGDQGFDVQERYCKNLGLSVPVTTWHVARDGFAEFASTVAMIAGTVGKISNEFINLERTEICELEESFAMGKVGSSTMPHKRNPMVCENILATVRIVQANAALSFGAMIQEHERDMSFWQTEWSYIPQICIMLDGAIAMLKIILENMIVHEDRIRKNLYMTKGLIVSERAMLNLGHYLGRQNAHDVIYDGSMKAFEEDRMLLDVLLEDCRVTSKINRETLEELLEPANYAGSCAAFVDRAMERWGDVG</sequence>
<protein>
    <submittedName>
        <fullName evidence="4">3-carboxy-cis,cis-muconate cycloisomerase</fullName>
        <ecNumber evidence="4">5.5.1.2</ecNumber>
    </submittedName>
</protein>
<evidence type="ECO:0000313" key="4">
    <source>
        <dbReference type="EMBL" id="VYT56157.1"/>
    </source>
</evidence>
<dbReference type="PANTHER" id="PTHR43172:SF1">
    <property type="entry name" value="ADENYLOSUCCINATE LYASE"/>
    <property type="match status" value="1"/>
</dbReference>
<keyword evidence="2" id="KW-0456">Lyase</keyword>
<dbReference type="InterPro" id="IPR020557">
    <property type="entry name" value="Fumarate_lyase_CS"/>
</dbReference>
<reference evidence="4" key="1">
    <citation type="submission" date="2019-11" db="EMBL/GenBank/DDBJ databases">
        <authorList>
            <person name="Feng L."/>
        </authorList>
    </citation>
    <scope>NUCLEOTIDE SEQUENCE</scope>
    <source>
        <strain evidence="4">CbolteaeLFYP116</strain>
    </source>
</reference>
<dbReference type="GO" id="GO:0006189">
    <property type="term" value="P:'de novo' IMP biosynthetic process"/>
    <property type="evidence" value="ECO:0007669"/>
    <property type="project" value="UniProtKB-UniPathway"/>
</dbReference>
<keyword evidence="4" id="KW-0413">Isomerase</keyword>
<dbReference type="PRINTS" id="PR00145">
    <property type="entry name" value="ARGSUCLYASE"/>
</dbReference>
<name>A0A6N2XQS1_9FIRM</name>
<dbReference type="GO" id="GO:0047472">
    <property type="term" value="F:3-carboxy-cis,cis-muconate cycloisomerase activity"/>
    <property type="evidence" value="ECO:0007669"/>
    <property type="project" value="UniProtKB-EC"/>
</dbReference>
<organism evidence="4">
    <name type="scientific">Enterocloster bolteae</name>
    <dbReference type="NCBI Taxonomy" id="208479"/>
    <lineage>
        <taxon>Bacteria</taxon>
        <taxon>Bacillati</taxon>
        <taxon>Bacillota</taxon>
        <taxon>Clostridia</taxon>
        <taxon>Lachnospirales</taxon>
        <taxon>Lachnospiraceae</taxon>
        <taxon>Enterocloster</taxon>
    </lineage>
</organism>
<keyword evidence="1" id="KW-0028">Amino-acid biosynthesis</keyword>
<dbReference type="GO" id="GO:0005829">
    <property type="term" value="C:cytosol"/>
    <property type="evidence" value="ECO:0007669"/>
    <property type="project" value="TreeGrafter"/>
</dbReference>
<dbReference type="Pfam" id="PF00206">
    <property type="entry name" value="Lyase_1"/>
    <property type="match status" value="1"/>
</dbReference>
<dbReference type="Gene3D" id="1.10.40.30">
    <property type="entry name" value="Fumarase/aspartase (C-terminal domain)"/>
    <property type="match status" value="1"/>
</dbReference>
<dbReference type="InterPro" id="IPR008948">
    <property type="entry name" value="L-Aspartase-like"/>
</dbReference>
<dbReference type="FunFam" id="1.20.200.10:FF:000014">
    <property type="entry name" value="3-carboxy-cis,cis-muconate cycloisomerase"/>
    <property type="match status" value="1"/>
</dbReference>
<dbReference type="CDD" id="cd01597">
    <property type="entry name" value="pCLME"/>
    <property type="match status" value="1"/>
</dbReference>
<dbReference type="PRINTS" id="PR00149">
    <property type="entry name" value="FUMRATELYASE"/>
</dbReference>
<evidence type="ECO:0000256" key="2">
    <source>
        <dbReference type="ARBA" id="ARBA00023239"/>
    </source>
</evidence>
<dbReference type="Gene3D" id="1.20.200.10">
    <property type="entry name" value="Fumarase/aspartase (Central domain)"/>
    <property type="match status" value="1"/>
</dbReference>
<dbReference type="GO" id="GO:0044208">
    <property type="term" value="P:'de novo' AMP biosynthetic process"/>
    <property type="evidence" value="ECO:0007669"/>
    <property type="project" value="UniProtKB-UniPathway"/>
</dbReference>
<dbReference type="PROSITE" id="PS00163">
    <property type="entry name" value="FUMARATE_LYASES"/>
    <property type="match status" value="1"/>
</dbReference>
<dbReference type="InterPro" id="IPR004769">
    <property type="entry name" value="Pur_lyase"/>
</dbReference>
<dbReference type="EMBL" id="CACRTF010000021">
    <property type="protein sequence ID" value="VYT56157.1"/>
    <property type="molecule type" value="Genomic_DNA"/>
</dbReference>
<dbReference type="GO" id="GO:0004018">
    <property type="term" value="F:N6-(1,2-dicarboxyethyl)AMP AMP-lyase (fumarate-forming) activity"/>
    <property type="evidence" value="ECO:0007669"/>
    <property type="project" value="InterPro"/>
</dbReference>
<dbReference type="SUPFAM" id="SSF48557">
    <property type="entry name" value="L-aspartase-like"/>
    <property type="match status" value="1"/>
</dbReference>
<dbReference type="GO" id="GO:0008652">
    <property type="term" value="P:amino acid biosynthetic process"/>
    <property type="evidence" value="ECO:0007669"/>
    <property type="project" value="UniProtKB-KW"/>
</dbReference>
<dbReference type="InterPro" id="IPR000362">
    <property type="entry name" value="Fumarate_lyase_fam"/>
</dbReference>
<dbReference type="GO" id="GO:0070626">
    <property type="term" value="F:(S)-2-(5-amino-1-(5-phospho-D-ribosyl)imidazole-4-carboxamido) succinate lyase (fumarate-forming) activity"/>
    <property type="evidence" value="ECO:0007669"/>
    <property type="project" value="TreeGrafter"/>
</dbReference>
<evidence type="ECO:0000259" key="3">
    <source>
        <dbReference type="SMART" id="SM00998"/>
    </source>
</evidence>
<dbReference type="RefSeq" id="WP_002578250.1">
    <property type="nucleotide sequence ID" value="NZ_BAABZS010000001.1"/>
</dbReference>
<proteinExistence type="predicted"/>
<dbReference type="InterPro" id="IPR022761">
    <property type="entry name" value="Fumarate_lyase_N"/>
</dbReference>
<dbReference type="PANTHER" id="PTHR43172">
    <property type="entry name" value="ADENYLOSUCCINATE LYASE"/>
    <property type="match status" value="1"/>
</dbReference>
<dbReference type="AlphaFoldDB" id="A0A6N2XQS1"/>
<dbReference type="UniPathway" id="UPA00074">
    <property type="reaction ID" value="UER00132"/>
</dbReference>
<feature type="domain" description="Adenylosuccinate lyase C-terminal" evidence="3">
    <location>
        <begin position="365"/>
        <end position="444"/>
    </location>
</feature>
<dbReference type="GeneID" id="23116908"/>
<gene>
    <name evidence="4" type="primary">pcaB</name>
    <name evidence="4" type="ORF">CBLFYP116_05402</name>
</gene>
<evidence type="ECO:0000256" key="1">
    <source>
        <dbReference type="ARBA" id="ARBA00022605"/>
    </source>
</evidence>
<dbReference type="NCBIfam" id="TIGR00928">
    <property type="entry name" value="purB"/>
    <property type="match status" value="1"/>
</dbReference>
<dbReference type="UniPathway" id="UPA00075">
    <property type="reaction ID" value="UER00336"/>
</dbReference>
<accession>A0A6N2XQS1</accession>
<dbReference type="EC" id="5.5.1.2" evidence="4"/>
<dbReference type="InterPro" id="IPR019468">
    <property type="entry name" value="AdenyloSucc_lyase_C"/>
</dbReference>
<dbReference type="Pfam" id="PF10397">
    <property type="entry name" value="ADSL_C"/>
    <property type="match status" value="1"/>
</dbReference>
<dbReference type="SMART" id="SM00998">
    <property type="entry name" value="ADSL_C"/>
    <property type="match status" value="1"/>
</dbReference>